<feature type="non-terminal residue" evidence="1">
    <location>
        <position position="306"/>
    </location>
</feature>
<dbReference type="AlphaFoldDB" id="A0A225UKL2"/>
<sequence>MKKKPKTMAFPIELPMETPHKNPTFYVRDCYAQYYDKVLGLLDTPIEGSRTGSVTITGTSGIGKSVFFAYFFNRYQVDNKEATIITASFDNVSELEEVVVWKGGKTVASIDYDPAAMRKLILETQMREERQVKREEWVGMKMPRNKLIFLYDGPPNNCPEDTQMVCFSSPNATWLNKIKKNEDAETVFMPPWTLAELKVAATELKLTLLNEMTVAQKRKLGFEPDAEPTFVELIERRFEIFGGVARECLSVVPSFVCRRQDNIDCTINTLWNIAMLKSALEQGETSADYDCIFLYKPDPEDGPPTM</sequence>
<dbReference type="EMBL" id="NBNE01015836">
    <property type="protein sequence ID" value="OWY93565.1"/>
    <property type="molecule type" value="Genomic_DNA"/>
</dbReference>
<dbReference type="PANTHER" id="PTHR33129:SF1">
    <property type="entry name" value="ATP-BINDING PROTEIN"/>
    <property type="match status" value="1"/>
</dbReference>
<name>A0A225UKL2_9STRA</name>
<proteinExistence type="predicted"/>
<gene>
    <name evidence="1" type="ORF">PHMEG_00036991</name>
</gene>
<comment type="caution">
    <text evidence="1">The sequence shown here is derived from an EMBL/GenBank/DDBJ whole genome shotgun (WGS) entry which is preliminary data.</text>
</comment>
<protein>
    <submittedName>
        <fullName evidence="1">Uncharacterized protein</fullName>
    </submittedName>
</protein>
<keyword evidence="2" id="KW-1185">Reference proteome</keyword>
<dbReference type="OrthoDB" id="98369at2759"/>
<organism evidence="1 2">
    <name type="scientific">Phytophthora megakarya</name>
    <dbReference type="NCBI Taxonomy" id="4795"/>
    <lineage>
        <taxon>Eukaryota</taxon>
        <taxon>Sar</taxon>
        <taxon>Stramenopiles</taxon>
        <taxon>Oomycota</taxon>
        <taxon>Peronosporomycetes</taxon>
        <taxon>Peronosporales</taxon>
        <taxon>Peronosporaceae</taxon>
        <taxon>Phytophthora</taxon>
    </lineage>
</organism>
<evidence type="ECO:0000313" key="2">
    <source>
        <dbReference type="Proteomes" id="UP000198211"/>
    </source>
</evidence>
<dbReference type="PANTHER" id="PTHR33129">
    <property type="entry name" value="PROTEIN KINASE DOMAIN-CONTAINING PROTEIN-RELATED"/>
    <property type="match status" value="1"/>
</dbReference>
<dbReference type="Proteomes" id="UP000198211">
    <property type="component" value="Unassembled WGS sequence"/>
</dbReference>
<reference evidence="2" key="1">
    <citation type="submission" date="2017-03" db="EMBL/GenBank/DDBJ databases">
        <title>Phytopthora megakarya and P. palmivora, two closely related causual agents of cacao black pod achieved similar genome size and gene model numbers by different mechanisms.</title>
        <authorList>
            <person name="Ali S."/>
            <person name="Shao J."/>
            <person name="Larry D.J."/>
            <person name="Kronmiller B."/>
            <person name="Shen D."/>
            <person name="Strem M.D."/>
            <person name="Melnick R.L."/>
            <person name="Guiltinan M.J."/>
            <person name="Tyler B.M."/>
            <person name="Meinhardt L.W."/>
            <person name="Bailey B.A."/>
        </authorList>
    </citation>
    <scope>NUCLEOTIDE SEQUENCE [LARGE SCALE GENOMIC DNA]</scope>
    <source>
        <strain evidence="2">zdho120</strain>
    </source>
</reference>
<dbReference type="InterPro" id="IPR052980">
    <property type="entry name" value="Crinkler_effector"/>
</dbReference>
<evidence type="ECO:0000313" key="1">
    <source>
        <dbReference type="EMBL" id="OWY93565.1"/>
    </source>
</evidence>
<accession>A0A225UKL2</accession>